<dbReference type="GO" id="GO:0006508">
    <property type="term" value="P:proteolysis"/>
    <property type="evidence" value="ECO:0007669"/>
    <property type="project" value="InterPro"/>
</dbReference>
<keyword evidence="6" id="KW-1185">Reference proteome</keyword>
<dbReference type="AlphaFoldDB" id="A0A3N4LX32"/>
<dbReference type="PANTHER" id="PTHR48081">
    <property type="entry name" value="AB HYDROLASE SUPERFAMILY PROTEIN C4A8.06C"/>
    <property type="match status" value="1"/>
</dbReference>
<protein>
    <submittedName>
        <fullName evidence="5">Alpha/beta-hydrolase</fullName>
    </submittedName>
</protein>
<name>A0A3N4LX32_9PEZI</name>
<evidence type="ECO:0000259" key="3">
    <source>
        <dbReference type="Pfam" id="PF00326"/>
    </source>
</evidence>
<evidence type="ECO:0000259" key="4">
    <source>
        <dbReference type="Pfam" id="PF20434"/>
    </source>
</evidence>
<accession>A0A3N4LX32</accession>
<dbReference type="Proteomes" id="UP000267821">
    <property type="component" value="Unassembled WGS sequence"/>
</dbReference>
<gene>
    <name evidence="5" type="ORF">L211DRAFT_819389</name>
</gene>
<evidence type="ECO:0000256" key="1">
    <source>
        <dbReference type="ARBA" id="ARBA00022801"/>
    </source>
</evidence>
<dbReference type="InterPro" id="IPR049492">
    <property type="entry name" value="BD-FAE-like_dom"/>
</dbReference>
<sequence length="343" mass="37564">MSVSTHIYSYPEAGVALKLDIYFAPPSQVARNPVPSVVFFHGGSLISGNRDFLCKDIKRDTLSRGWAFISADYRLLIPSTGHEILRDVKSLFAFLADAEGGLNKELRALGCPHQIDSNRLYVGGSSAGAYPAFLAALFAQPKPKGFFSLYGVGGDLLSEFYLPRLRSGFRSSPSPSPINSRSTSTTRAAAESANTVVTTDLIPGTNIPGHRARIGGQLRAALHQSGTYLDILMGMPGLSEKLGQIPDHEGRCQYVAQCEKSRYLFPQIWIDRDFPPSIVIHGDADAVVSIEESKRFVEKLQKGGVEVVFLVAEGKGHQFEERASPEVYVQYIKPVVEFLRKLS</sequence>
<dbReference type="InterPro" id="IPR029058">
    <property type="entry name" value="AB_hydrolase_fold"/>
</dbReference>
<reference evidence="5 6" key="1">
    <citation type="journal article" date="2018" name="Nat. Ecol. Evol.">
        <title>Pezizomycetes genomes reveal the molecular basis of ectomycorrhizal truffle lifestyle.</title>
        <authorList>
            <person name="Murat C."/>
            <person name="Payen T."/>
            <person name="Noel B."/>
            <person name="Kuo A."/>
            <person name="Morin E."/>
            <person name="Chen J."/>
            <person name="Kohler A."/>
            <person name="Krizsan K."/>
            <person name="Balestrini R."/>
            <person name="Da Silva C."/>
            <person name="Montanini B."/>
            <person name="Hainaut M."/>
            <person name="Levati E."/>
            <person name="Barry K.W."/>
            <person name="Belfiori B."/>
            <person name="Cichocki N."/>
            <person name="Clum A."/>
            <person name="Dockter R.B."/>
            <person name="Fauchery L."/>
            <person name="Guy J."/>
            <person name="Iotti M."/>
            <person name="Le Tacon F."/>
            <person name="Lindquist E.A."/>
            <person name="Lipzen A."/>
            <person name="Malagnac F."/>
            <person name="Mello A."/>
            <person name="Molinier V."/>
            <person name="Miyauchi S."/>
            <person name="Poulain J."/>
            <person name="Riccioni C."/>
            <person name="Rubini A."/>
            <person name="Sitrit Y."/>
            <person name="Splivallo R."/>
            <person name="Traeger S."/>
            <person name="Wang M."/>
            <person name="Zifcakova L."/>
            <person name="Wipf D."/>
            <person name="Zambonelli A."/>
            <person name="Paolocci F."/>
            <person name="Nowrousian M."/>
            <person name="Ottonello S."/>
            <person name="Baldrian P."/>
            <person name="Spatafora J.W."/>
            <person name="Henrissat B."/>
            <person name="Nagy L.G."/>
            <person name="Aury J.M."/>
            <person name="Wincker P."/>
            <person name="Grigoriev I.V."/>
            <person name="Bonfante P."/>
            <person name="Martin F.M."/>
        </authorList>
    </citation>
    <scope>NUCLEOTIDE SEQUENCE [LARGE SCALE GENOMIC DNA]</scope>
    <source>
        <strain evidence="5 6">ATCC MYA-4762</strain>
    </source>
</reference>
<dbReference type="InParanoid" id="A0A3N4LX32"/>
<proteinExistence type="predicted"/>
<evidence type="ECO:0000256" key="2">
    <source>
        <dbReference type="SAM" id="MobiDB-lite"/>
    </source>
</evidence>
<dbReference type="InterPro" id="IPR001375">
    <property type="entry name" value="Peptidase_S9_cat"/>
</dbReference>
<feature type="region of interest" description="Disordered" evidence="2">
    <location>
        <begin position="169"/>
        <end position="192"/>
    </location>
</feature>
<dbReference type="Pfam" id="PF00326">
    <property type="entry name" value="Peptidase_S9"/>
    <property type="match status" value="1"/>
</dbReference>
<dbReference type="PANTHER" id="PTHR48081:SF3">
    <property type="entry name" value="ALPHA_BETA HYDROLASE FOLD-3 DOMAIN-CONTAINING PROTEIN"/>
    <property type="match status" value="1"/>
</dbReference>
<organism evidence="5 6">
    <name type="scientific">Terfezia boudieri ATCC MYA-4762</name>
    <dbReference type="NCBI Taxonomy" id="1051890"/>
    <lineage>
        <taxon>Eukaryota</taxon>
        <taxon>Fungi</taxon>
        <taxon>Dikarya</taxon>
        <taxon>Ascomycota</taxon>
        <taxon>Pezizomycotina</taxon>
        <taxon>Pezizomycetes</taxon>
        <taxon>Pezizales</taxon>
        <taxon>Pezizaceae</taxon>
        <taxon>Terfezia</taxon>
    </lineage>
</organism>
<keyword evidence="1 5" id="KW-0378">Hydrolase</keyword>
<evidence type="ECO:0000313" key="5">
    <source>
        <dbReference type="EMBL" id="RPB27454.1"/>
    </source>
</evidence>
<dbReference type="Gene3D" id="3.40.50.1820">
    <property type="entry name" value="alpha/beta hydrolase"/>
    <property type="match status" value="1"/>
</dbReference>
<feature type="domain" description="BD-FAE-like" evidence="4">
    <location>
        <begin position="19"/>
        <end position="139"/>
    </location>
</feature>
<dbReference type="InterPro" id="IPR050300">
    <property type="entry name" value="GDXG_lipolytic_enzyme"/>
</dbReference>
<dbReference type="EMBL" id="ML121531">
    <property type="protein sequence ID" value="RPB27454.1"/>
    <property type="molecule type" value="Genomic_DNA"/>
</dbReference>
<dbReference type="Pfam" id="PF20434">
    <property type="entry name" value="BD-FAE"/>
    <property type="match status" value="1"/>
</dbReference>
<dbReference type="SUPFAM" id="SSF53474">
    <property type="entry name" value="alpha/beta-Hydrolases"/>
    <property type="match status" value="1"/>
</dbReference>
<feature type="domain" description="Peptidase S9 prolyl oligopeptidase catalytic" evidence="3">
    <location>
        <begin position="275"/>
        <end position="339"/>
    </location>
</feature>
<feature type="compositionally biased region" description="Low complexity" evidence="2">
    <location>
        <begin position="171"/>
        <end position="192"/>
    </location>
</feature>
<dbReference type="GO" id="GO:0008236">
    <property type="term" value="F:serine-type peptidase activity"/>
    <property type="evidence" value="ECO:0007669"/>
    <property type="project" value="InterPro"/>
</dbReference>
<dbReference type="OrthoDB" id="19653at2759"/>
<evidence type="ECO:0000313" key="6">
    <source>
        <dbReference type="Proteomes" id="UP000267821"/>
    </source>
</evidence>
<dbReference type="STRING" id="1051890.A0A3N4LX32"/>